<gene>
    <name evidence="2" type="ORF">Tsubulata_022642</name>
</gene>
<organism evidence="2 3">
    <name type="scientific">Turnera subulata</name>
    <dbReference type="NCBI Taxonomy" id="218843"/>
    <lineage>
        <taxon>Eukaryota</taxon>
        <taxon>Viridiplantae</taxon>
        <taxon>Streptophyta</taxon>
        <taxon>Embryophyta</taxon>
        <taxon>Tracheophyta</taxon>
        <taxon>Spermatophyta</taxon>
        <taxon>Magnoliopsida</taxon>
        <taxon>eudicotyledons</taxon>
        <taxon>Gunneridae</taxon>
        <taxon>Pentapetalae</taxon>
        <taxon>rosids</taxon>
        <taxon>fabids</taxon>
        <taxon>Malpighiales</taxon>
        <taxon>Passifloraceae</taxon>
        <taxon>Turnera</taxon>
    </lineage>
</organism>
<feature type="region of interest" description="Disordered" evidence="1">
    <location>
        <begin position="37"/>
        <end position="63"/>
    </location>
</feature>
<dbReference type="AlphaFoldDB" id="A0A9Q0G963"/>
<reference evidence="2" key="1">
    <citation type="submission" date="2022-02" db="EMBL/GenBank/DDBJ databases">
        <authorList>
            <person name="Henning P.M."/>
            <person name="McCubbin A.G."/>
            <person name="Shore J.S."/>
        </authorList>
    </citation>
    <scope>NUCLEOTIDE SEQUENCE</scope>
    <source>
        <strain evidence="2">F60SS</strain>
        <tissue evidence="2">Leaves</tissue>
    </source>
</reference>
<sequence>YNKTSNQKLLGMSRKILMSEIELAIKEAIYEDGCQSISSPQAAAKQSEDNRGGGGGGGEKVRC</sequence>
<feature type="compositionally biased region" description="Gly residues" evidence="1">
    <location>
        <begin position="52"/>
        <end position="63"/>
    </location>
</feature>
<dbReference type="EMBL" id="JAKUCV010002034">
    <property type="protein sequence ID" value="KAJ4844161.1"/>
    <property type="molecule type" value="Genomic_DNA"/>
</dbReference>
<evidence type="ECO:0000313" key="2">
    <source>
        <dbReference type="EMBL" id="KAJ4844161.1"/>
    </source>
</evidence>
<reference evidence="2" key="2">
    <citation type="journal article" date="2023" name="Plants (Basel)">
        <title>Annotation of the Turnera subulata (Passifloraceae) Draft Genome Reveals the S-Locus Evolved after the Divergence of Turneroideae from Passifloroideae in a Stepwise Manner.</title>
        <authorList>
            <person name="Henning P.M."/>
            <person name="Roalson E.H."/>
            <person name="Mir W."/>
            <person name="McCubbin A.G."/>
            <person name="Shore J.S."/>
        </authorList>
    </citation>
    <scope>NUCLEOTIDE SEQUENCE</scope>
    <source>
        <strain evidence="2">F60SS</strain>
    </source>
</reference>
<protein>
    <submittedName>
        <fullName evidence="2">Uncharacterized protein</fullName>
    </submittedName>
</protein>
<feature type="non-terminal residue" evidence="2">
    <location>
        <position position="1"/>
    </location>
</feature>
<name>A0A9Q0G963_9ROSI</name>
<proteinExistence type="predicted"/>
<keyword evidence="3" id="KW-1185">Reference proteome</keyword>
<accession>A0A9Q0G963</accession>
<dbReference type="Proteomes" id="UP001141552">
    <property type="component" value="Unassembled WGS sequence"/>
</dbReference>
<evidence type="ECO:0000313" key="3">
    <source>
        <dbReference type="Proteomes" id="UP001141552"/>
    </source>
</evidence>
<comment type="caution">
    <text evidence="2">The sequence shown here is derived from an EMBL/GenBank/DDBJ whole genome shotgun (WGS) entry which is preliminary data.</text>
</comment>
<evidence type="ECO:0000256" key="1">
    <source>
        <dbReference type="SAM" id="MobiDB-lite"/>
    </source>
</evidence>